<dbReference type="Proteomes" id="UP000185544">
    <property type="component" value="Chromosome"/>
</dbReference>
<organism evidence="2 3">
    <name type="scientific">Pajaroellobacter abortibovis</name>
    <dbReference type="NCBI Taxonomy" id="1882918"/>
    <lineage>
        <taxon>Bacteria</taxon>
        <taxon>Pseudomonadati</taxon>
        <taxon>Myxococcota</taxon>
        <taxon>Polyangia</taxon>
        <taxon>Polyangiales</taxon>
        <taxon>Polyangiaceae</taxon>
    </lineage>
</organism>
<dbReference type="GO" id="GO:0046464">
    <property type="term" value="P:acylglycerol catabolic process"/>
    <property type="evidence" value="ECO:0007669"/>
    <property type="project" value="TreeGrafter"/>
</dbReference>
<dbReference type="EMBL" id="CP016908">
    <property type="protein sequence ID" value="APR99869.1"/>
    <property type="molecule type" value="Genomic_DNA"/>
</dbReference>
<dbReference type="OrthoDB" id="9808398at2"/>
<dbReference type="Pfam" id="PF00561">
    <property type="entry name" value="Abhydrolase_1"/>
    <property type="match status" value="1"/>
</dbReference>
<feature type="domain" description="AB hydrolase-1" evidence="1">
    <location>
        <begin position="25"/>
        <end position="259"/>
    </location>
</feature>
<dbReference type="GO" id="GO:0016020">
    <property type="term" value="C:membrane"/>
    <property type="evidence" value="ECO:0007669"/>
    <property type="project" value="TreeGrafter"/>
</dbReference>
<evidence type="ECO:0000313" key="2">
    <source>
        <dbReference type="EMBL" id="APR99869.1"/>
    </source>
</evidence>
<dbReference type="InterPro" id="IPR050266">
    <property type="entry name" value="AB_hydrolase_sf"/>
</dbReference>
<dbReference type="KEGG" id="pabo:BCY86_03635"/>
<dbReference type="PANTHER" id="PTHR43798:SF5">
    <property type="entry name" value="MONOACYLGLYCEROL LIPASE ABHD6"/>
    <property type="match status" value="1"/>
</dbReference>
<dbReference type="PANTHER" id="PTHR43798">
    <property type="entry name" value="MONOACYLGLYCEROL LIPASE"/>
    <property type="match status" value="1"/>
</dbReference>
<gene>
    <name evidence="2" type="ORF">BCY86_03635</name>
</gene>
<dbReference type="InterPro" id="IPR000073">
    <property type="entry name" value="AB_hydrolase_1"/>
</dbReference>
<protein>
    <recommendedName>
        <fullName evidence="1">AB hydrolase-1 domain-containing protein</fullName>
    </recommendedName>
</protein>
<evidence type="ECO:0000259" key="1">
    <source>
        <dbReference type="Pfam" id="PF00561"/>
    </source>
</evidence>
<dbReference type="SUPFAM" id="SSF53474">
    <property type="entry name" value="alpha/beta-Hydrolases"/>
    <property type="match status" value="1"/>
</dbReference>
<dbReference type="GO" id="GO:0047372">
    <property type="term" value="F:monoacylglycerol lipase activity"/>
    <property type="evidence" value="ECO:0007669"/>
    <property type="project" value="TreeGrafter"/>
</dbReference>
<dbReference type="AlphaFoldDB" id="A0A1L6MWD5"/>
<name>A0A1L6MWD5_9BACT</name>
<dbReference type="InterPro" id="IPR029058">
    <property type="entry name" value="AB_hydrolase_fold"/>
</dbReference>
<dbReference type="RefSeq" id="WP_075276519.1">
    <property type="nucleotide sequence ID" value="NZ_CP016908.1"/>
</dbReference>
<evidence type="ECO:0000313" key="3">
    <source>
        <dbReference type="Proteomes" id="UP000185544"/>
    </source>
</evidence>
<dbReference type="Gene3D" id="3.40.50.1820">
    <property type="entry name" value="alpha/beta hydrolase"/>
    <property type="match status" value="1"/>
</dbReference>
<proteinExistence type="predicted"/>
<dbReference type="PRINTS" id="PR00111">
    <property type="entry name" value="ABHYDROLASE"/>
</dbReference>
<dbReference type="STRING" id="1882918.BCY86_03635"/>
<reference evidence="2 3" key="1">
    <citation type="submission" date="2016-08" db="EMBL/GenBank/DDBJ databases">
        <title>Identification and validation of antigenic proteins from Pajaroellobacter abortibovis using de-novo genome sequence assembly and reverse vaccinology.</title>
        <authorList>
            <person name="Welly B.T."/>
            <person name="Miller M.R."/>
            <person name="Stott J.L."/>
            <person name="Blanchard M.T."/>
            <person name="Islas-Trejo A.D."/>
            <person name="O'Rourke S.M."/>
            <person name="Young A.E."/>
            <person name="Medrano J.F."/>
            <person name="Van Eenennaam A.L."/>
        </authorList>
    </citation>
    <scope>NUCLEOTIDE SEQUENCE [LARGE SCALE GENOMIC DNA]</scope>
    <source>
        <strain evidence="2 3">BTF92-0548A/99-0131</strain>
    </source>
</reference>
<accession>A0A1L6MWD5</accession>
<sequence>MNERHSSIAVREGDIHWVEIGKGRPLVLLHGLADSHRTWSRVAHFLARDRCVLMPDLLGHGLSSRPRGSYTVEWHAAAIEEWMDALQLIDVDMVGHSYGGGIAQFLSLKGKKRNSVRRLGLISPGGIGQEVAATIRMVAAINLLEKLGDSALGIGTIWASKWLKCPLTKEEKSFVRWMNSMPGSAAAVSRTIKGVVNWRGQTKSLWNQLHQATQCPPLIVFWGEKDPIVPFHHAVELVKQVPGVSLVRFPDCGHHPHKEYPELFVGSLSRFLRAQKLSPVVVVPKSIVSHNKWLRWSRGERRNLEQHSLLQFSS</sequence>
<keyword evidence="3" id="KW-1185">Reference proteome</keyword>